<keyword evidence="6 7" id="KW-0472">Membrane</keyword>
<dbReference type="Proteomes" id="UP000236621">
    <property type="component" value="Unassembled WGS sequence"/>
</dbReference>
<name>A0A2K3QEW6_9HYPO</name>
<accession>A0A2K3QEW6</accession>
<proteinExistence type="inferred from homology"/>
<dbReference type="GO" id="GO:0016020">
    <property type="term" value="C:membrane"/>
    <property type="evidence" value="ECO:0007669"/>
    <property type="project" value="UniProtKB-SubCell"/>
</dbReference>
<protein>
    <submittedName>
        <fullName evidence="8">Mannosyl phosphorylinositol ceramide synthase SUR1</fullName>
    </submittedName>
</protein>
<dbReference type="Pfam" id="PF04488">
    <property type="entry name" value="Gly_transf_sug"/>
    <property type="match status" value="1"/>
</dbReference>
<keyword evidence="9" id="KW-1185">Reference proteome</keyword>
<gene>
    <name evidence="8" type="ORF">TCAP_03976</name>
</gene>
<sequence>MASANPRVRRLALGLLAGGLTLFLMAVVPKILALSRIFGAHAGVAMTQQQVLDAYKAAKSMPDRRPRPVPRIIHQVFHNWHDPGNETLPSDWEQTRQSCISRHPTWEYKVLWTERASRQFIKKEYPWFLKTYDGFQYPVQRVDTLRYFLMRHFGGVYIDLDNGCRTSLEPLLYYPSWVTDGGHGALSNNIIASEPEHPYWIIMTESIVPWAGNFILPYVTISYATGQWYVTKTWEQYHASKPRSAPPLLRVMMDLRPTGAKWVFFTAGRGGTWENWDNRLFGWIGAHLFRATLLGLVAMGAVVGAAFATGRAVVTRRRRMRKGYRVLD</sequence>
<dbReference type="InterPro" id="IPR029044">
    <property type="entry name" value="Nucleotide-diphossugar_trans"/>
</dbReference>
<dbReference type="GO" id="GO:0051999">
    <property type="term" value="P:mannosyl-inositol phosphorylceramide biosynthetic process"/>
    <property type="evidence" value="ECO:0007669"/>
    <property type="project" value="TreeGrafter"/>
</dbReference>
<reference evidence="8 9" key="1">
    <citation type="submission" date="2017-08" db="EMBL/GenBank/DDBJ databases">
        <title>Harnessing the power of phylogenomics to disentangle the directionality and signatures of interkingdom host jumping in the parasitic fungal genus Tolypocladium.</title>
        <authorList>
            <person name="Quandt C.A."/>
            <person name="Patterson W."/>
            <person name="Spatafora J.W."/>
        </authorList>
    </citation>
    <scope>NUCLEOTIDE SEQUENCE [LARGE SCALE GENOMIC DNA]</scope>
    <source>
        <strain evidence="8 9">CBS 113982</strain>
    </source>
</reference>
<dbReference type="AlphaFoldDB" id="A0A2K3QEW6"/>
<dbReference type="EMBL" id="NRSZ01000609">
    <property type="protein sequence ID" value="PNY26086.1"/>
    <property type="molecule type" value="Genomic_DNA"/>
</dbReference>
<dbReference type="STRING" id="45235.A0A2K3QEW6"/>
<organism evidence="8 9">
    <name type="scientific">Tolypocladium capitatum</name>
    <dbReference type="NCBI Taxonomy" id="45235"/>
    <lineage>
        <taxon>Eukaryota</taxon>
        <taxon>Fungi</taxon>
        <taxon>Dikarya</taxon>
        <taxon>Ascomycota</taxon>
        <taxon>Pezizomycotina</taxon>
        <taxon>Sordariomycetes</taxon>
        <taxon>Hypocreomycetidae</taxon>
        <taxon>Hypocreales</taxon>
        <taxon>Ophiocordycipitaceae</taxon>
        <taxon>Tolypocladium</taxon>
    </lineage>
</organism>
<feature type="transmembrane region" description="Helical" evidence="7">
    <location>
        <begin position="293"/>
        <end position="314"/>
    </location>
</feature>
<dbReference type="GO" id="GO:0000030">
    <property type="term" value="F:mannosyltransferase activity"/>
    <property type="evidence" value="ECO:0007669"/>
    <property type="project" value="TreeGrafter"/>
</dbReference>
<dbReference type="SUPFAM" id="SSF53448">
    <property type="entry name" value="Nucleotide-diphospho-sugar transferases"/>
    <property type="match status" value="1"/>
</dbReference>
<dbReference type="PANTHER" id="PTHR32385">
    <property type="entry name" value="MANNOSYL PHOSPHORYLINOSITOL CERAMIDE SYNTHASE"/>
    <property type="match status" value="1"/>
</dbReference>
<keyword evidence="4 7" id="KW-0812">Transmembrane</keyword>
<evidence type="ECO:0000256" key="3">
    <source>
        <dbReference type="ARBA" id="ARBA00022679"/>
    </source>
</evidence>
<evidence type="ECO:0000313" key="8">
    <source>
        <dbReference type="EMBL" id="PNY26086.1"/>
    </source>
</evidence>
<evidence type="ECO:0000256" key="7">
    <source>
        <dbReference type="SAM" id="Phobius"/>
    </source>
</evidence>
<keyword evidence="5 7" id="KW-1133">Transmembrane helix</keyword>
<comment type="similarity">
    <text evidence="2">Belongs to the glycosyltransferase 32 family.</text>
</comment>
<evidence type="ECO:0000256" key="4">
    <source>
        <dbReference type="ARBA" id="ARBA00022692"/>
    </source>
</evidence>
<evidence type="ECO:0000256" key="2">
    <source>
        <dbReference type="ARBA" id="ARBA00009003"/>
    </source>
</evidence>
<comment type="caution">
    <text evidence="8">The sequence shown here is derived from an EMBL/GenBank/DDBJ whole genome shotgun (WGS) entry which is preliminary data.</text>
</comment>
<dbReference type="OrthoDB" id="3647at2759"/>
<evidence type="ECO:0000256" key="1">
    <source>
        <dbReference type="ARBA" id="ARBA00004370"/>
    </source>
</evidence>
<dbReference type="InterPro" id="IPR051706">
    <property type="entry name" value="Glycosyltransferase_domain"/>
</dbReference>
<evidence type="ECO:0000256" key="5">
    <source>
        <dbReference type="ARBA" id="ARBA00022989"/>
    </source>
</evidence>
<dbReference type="PANTHER" id="PTHR32385:SF20">
    <property type="entry name" value="MANNOSYL PHOSPHORYLINOSITOL CERAMIDE SYNTHASE CSH1-RELATED"/>
    <property type="match status" value="1"/>
</dbReference>
<comment type="subcellular location">
    <subcellularLocation>
        <location evidence="1">Membrane</location>
    </subcellularLocation>
</comment>
<dbReference type="InterPro" id="IPR007577">
    <property type="entry name" value="GlycoTrfase_DXD_sugar-bd_CS"/>
</dbReference>
<evidence type="ECO:0000313" key="9">
    <source>
        <dbReference type="Proteomes" id="UP000236621"/>
    </source>
</evidence>
<dbReference type="Gene3D" id="3.90.550.20">
    <property type="match status" value="1"/>
</dbReference>
<keyword evidence="3" id="KW-0808">Transferase</keyword>
<evidence type="ECO:0000256" key="6">
    <source>
        <dbReference type="ARBA" id="ARBA00023136"/>
    </source>
</evidence>